<feature type="compositionally biased region" description="Basic and acidic residues" evidence="1">
    <location>
        <begin position="93"/>
        <end position="115"/>
    </location>
</feature>
<feature type="compositionally biased region" description="Basic and acidic residues" evidence="1">
    <location>
        <begin position="75"/>
        <end position="86"/>
    </location>
</feature>
<comment type="caution">
    <text evidence="2">The sequence shown here is derived from an EMBL/GenBank/DDBJ whole genome shotgun (WGS) entry which is preliminary data.</text>
</comment>
<protein>
    <submittedName>
        <fullName evidence="2">Uncharacterized protein</fullName>
    </submittedName>
</protein>
<evidence type="ECO:0000313" key="3">
    <source>
        <dbReference type="Proteomes" id="UP001372834"/>
    </source>
</evidence>
<evidence type="ECO:0000256" key="1">
    <source>
        <dbReference type="SAM" id="MobiDB-lite"/>
    </source>
</evidence>
<feature type="region of interest" description="Disordered" evidence="1">
    <location>
        <begin position="1"/>
        <end position="37"/>
    </location>
</feature>
<proteinExistence type="predicted"/>
<reference evidence="2 3" key="1">
    <citation type="submission" date="2023-10" db="EMBL/GenBank/DDBJ databases">
        <title>Genomes of two closely related lineages of the louse Polyplax serrata with different host specificities.</title>
        <authorList>
            <person name="Martinu J."/>
            <person name="Tarabai H."/>
            <person name="Stefka J."/>
            <person name="Hypsa V."/>
        </authorList>
    </citation>
    <scope>NUCLEOTIDE SEQUENCE [LARGE SCALE GENOMIC DNA]</scope>
    <source>
        <strain evidence="2">HR10_N</strain>
    </source>
</reference>
<dbReference type="EMBL" id="JAWJWE010000036">
    <property type="protein sequence ID" value="KAK6629798.1"/>
    <property type="molecule type" value="Genomic_DNA"/>
</dbReference>
<accession>A0AAN8RXB9</accession>
<feature type="compositionally biased region" description="Polar residues" evidence="1">
    <location>
        <begin position="21"/>
        <end position="37"/>
    </location>
</feature>
<dbReference type="Proteomes" id="UP001372834">
    <property type="component" value="Unassembled WGS sequence"/>
</dbReference>
<organism evidence="2 3">
    <name type="scientific">Polyplax serrata</name>
    <name type="common">Common mouse louse</name>
    <dbReference type="NCBI Taxonomy" id="468196"/>
    <lineage>
        <taxon>Eukaryota</taxon>
        <taxon>Metazoa</taxon>
        <taxon>Ecdysozoa</taxon>
        <taxon>Arthropoda</taxon>
        <taxon>Hexapoda</taxon>
        <taxon>Insecta</taxon>
        <taxon>Pterygota</taxon>
        <taxon>Neoptera</taxon>
        <taxon>Paraneoptera</taxon>
        <taxon>Psocodea</taxon>
        <taxon>Troctomorpha</taxon>
        <taxon>Phthiraptera</taxon>
        <taxon>Anoplura</taxon>
        <taxon>Polyplacidae</taxon>
        <taxon>Polyplax</taxon>
    </lineage>
</organism>
<sequence>MKSQTTREFVGCDVTSEDTLRTQTTSGEDPRLSTANLKNPTVHFCRPLGDVLPLELKKNKLTVGSQINLIGKFEKSPDDSKAEKAAENNVEDPNYRSDSDIRRSPNSERRNLPFT</sequence>
<feature type="region of interest" description="Disordered" evidence="1">
    <location>
        <begin position="75"/>
        <end position="115"/>
    </location>
</feature>
<name>A0AAN8RXB9_POLSC</name>
<gene>
    <name evidence="2" type="ORF">RUM43_003618</name>
</gene>
<evidence type="ECO:0000313" key="2">
    <source>
        <dbReference type="EMBL" id="KAK6629798.1"/>
    </source>
</evidence>
<dbReference type="AlphaFoldDB" id="A0AAN8RXB9"/>